<sequence>MYDYLTKFLQLLSSTNSDFELIPLGNSLGLDLSAFAELRASQEDKFVDTIRNKMFKKLISNQEKILIKKDSFYSGSIDFMVSNEPSGKSFFLLETNGGSHRGVSIMTEKQRKLIYDGYLEAINQSILKNARTDNKVLILIGIPVNDALIHEKAIMIDYFRKFLEQKGLLIKVIDVDNFNIKCKAQIIILIADYKQLSMNLSFSENWVKFDGERVSVLIGDGITRRIVSKRFKREIEEDFKKIKTIIVNPIFKITDDKSLTYLAGYLCKNTLKKYNLNYLIFTKAFNEKELIEKLFYLTKKYKKPFVIKPNGGSGGAGVIPISEHLGLNDIKRKVLKSKTEFYAKFMKNRNPFPYTIQEKANFGLIEWRGENHTYDLRIYLTQSSGRIIPVGGLARIARQKYTDGSDKNEFVVNLTGFEGQIEVDRGIGFSSKNSKLLKLNIDDFVNLFIISCIIFAKIANNYKQIINFSEWDKEIY</sequence>
<organism evidence="2">
    <name type="scientific">marine sediment metagenome</name>
    <dbReference type="NCBI Taxonomy" id="412755"/>
    <lineage>
        <taxon>unclassified sequences</taxon>
        <taxon>metagenomes</taxon>
        <taxon>ecological metagenomes</taxon>
    </lineage>
</organism>
<proteinExistence type="predicted"/>
<reference evidence="2" key="1">
    <citation type="journal article" date="2015" name="Nature">
        <title>Complex archaea that bridge the gap between prokaryotes and eukaryotes.</title>
        <authorList>
            <person name="Spang A."/>
            <person name="Saw J.H."/>
            <person name="Jorgensen S.L."/>
            <person name="Zaremba-Niedzwiedzka K."/>
            <person name="Martijn J."/>
            <person name="Lind A.E."/>
            <person name="van Eijk R."/>
            <person name="Schleper C."/>
            <person name="Guy L."/>
            <person name="Ettema T.J."/>
        </authorList>
    </citation>
    <scope>NUCLEOTIDE SEQUENCE</scope>
</reference>
<protein>
    <recommendedName>
        <fullName evidence="1">ATP-grasp domain-containing protein</fullName>
    </recommendedName>
</protein>
<dbReference type="GO" id="GO:0005524">
    <property type="term" value="F:ATP binding"/>
    <property type="evidence" value="ECO:0007669"/>
    <property type="project" value="InterPro"/>
</dbReference>
<dbReference type="PROSITE" id="PS50975">
    <property type="entry name" value="ATP_GRASP"/>
    <property type="match status" value="1"/>
</dbReference>
<dbReference type="AlphaFoldDB" id="A0A0F9URE1"/>
<dbReference type="InterPro" id="IPR011761">
    <property type="entry name" value="ATP-grasp"/>
</dbReference>
<evidence type="ECO:0000259" key="1">
    <source>
        <dbReference type="PROSITE" id="PS50975"/>
    </source>
</evidence>
<dbReference type="EMBL" id="LAZR01000855">
    <property type="protein sequence ID" value="KKN56168.1"/>
    <property type="molecule type" value="Genomic_DNA"/>
</dbReference>
<comment type="caution">
    <text evidence="2">The sequence shown here is derived from an EMBL/GenBank/DDBJ whole genome shotgun (WGS) entry which is preliminary data.</text>
</comment>
<evidence type="ECO:0000313" key="2">
    <source>
        <dbReference type="EMBL" id="KKN56168.1"/>
    </source>
</evidence>
<feature type="domain" description="ATP-grasp" evidence="1">
    <location>
        <begin position="268"/>
        <end position="318"/>
    </location>
</feature>
<dbReference type="GO" id="GO:0046872">
    <property type="term" value="F:metal ion binding"/>
    <property type="evidence" value="ECO:0007669"/>
    <property type="project" value="InterPro"/>
</dbReference>
<gene>
    <name evidence="2" type="ORF">LCGC14_0575160</name>
</gene>
<name>A0A0F9URE1_9ZZZZ</name>
<accession>A0A0F9URE1</accession>
<dbReference type="SUPFAM" id="SSF56059">
    <property type="entry name" value="Glutathione synthetase ATP-binding domain-like"/>
    <property type="match status" value="1"/>
</dbReference>